<sequence>MSKCLDIHIHPSKHGQVAELCSTLAAVTGVTFQLSEDDVEWPPGVSRFDWAMTPGQTWDLYGHAVLKLSPPEAARVLALHHHMPPTPATVYIKDTSPLSTSGPVPYTVCVGTRDEHVHGRRARRALWKRPSPTSADIYDALLPWTTPRYVYSSDYVFEDCSASSDETTLLDVDWDDHPADDSVYGWCATIVFASESHYMKARKGCAGEICGWKILEVRIHPLFRDRLPYVLEVLFKATGIHLPLDESIIVWPFHLRAWNRHDYRTNIADFGRARIQLSENATARVLALYNNQMACPSVVFISDPLQPRRRQGFEVFLGTRDPVVASIRQRRAFWERKVPTAQEVYDVLLQWTTPLDVSIHCHTIEAEFDENDSTFFEPEWWCDDSDETIFGWCAGITFRDEEEYKKVRREIKGRFWEWDM</sequence>
<dbReference type="AlphaFoldDB" id="J6ES60"/>
<dbReference type="GeneID" id="25987353"/>
<evidence type="ECO:0000313" key="1">
    <source>
        <dbReference type="EMBL" id="EJT47369.1"/>
    </source>
</evidence>
<accession>J6ES60</accession>
<reference evidence="1 2" key="1">
    <citation type="journal article" date="2012" name="Eukaryot. Cell">
        <title>Draft genome sequence of CBS 2479, the standard type strain of Trichosporon asahii.</title>
        <authorList>
            <person name="Yang R.Y."/>
            <person name="Li H.T."/>
            <person name="Zhu H."/>
            <person name="Zhou G.P."/>
            <person name="Wang M."/>
            <person name="Wang L."/>
        </authorList>
    </citation>
    <scope>NUCLEOTIDE SEQUENCE [LARGE SCALE GENOMIC DNA]</scope>
    <source>
        <strain evidence="2">ATCC 90039 / CBS 2479 / JCM 2466 / KCTC 7840 / NCYC 2677 / UAMH 7654</strain>
    </source>
</reference>
<protein>
    <submittedName>
        <fullName evidence="1">Uncharacterized protein</fullName>
    </submittedName>
</protein>
<dbReference type="HOGENOM" id="CLU_654143_0_0_1"/>
<evidence type="ECO:0000313" key="2">
    <source>
        <dbReference type="Proteomes" id="UP000002748"/>
    </source>
</evidence>
<comment type="caution">
    <text evidence="1">The sequence shown here is derived from an EMBL/GenBank/DDBJ whole genome shotgun (WGS) entry which is preliminary data.</text>
</comment>
<dbReference type="Proteomes" id="UP000002748">
    <property type="component" value="Unassembled WGS sequence"/>
</dbReference>
<proteinExistence type="predicted"/>
<name>J6ES60_TRIAS</name>
<dbReference type="EMBL" id="ALBS01000256">
    <property type="protein sequence ID" value="EJT47369.1"/>
    <property type="molecule type" value="Genomic_DNA"/>
</dbReference>
<dbReference type="RefSeq" id="XP_014177740.1">
    <property type="nucleotide sequence ID" value="XM_014322265.1"/>
</dbReference>
<organism evidence="1 2">
    <name type="scientific">Trichosporon asahii var. asahii (strain ATCC 90039 / CBS 2479 / JCM 2466 / KCTC 7840 / NBRC 103889/ NCYC 2677 / UAMH 7654)</name>
    <name type="common">Yeast</name>
    <dbReference type="NCBI Taxonomy" id="1186058"/>
    <lineage>
        <taxon>Eukaryota</taxon>
        <taxon>Fungi</taxon>
        <taxon>Dikarya</taxon>
        <taxon>Basidiomycota</taxon>
        <taxon>Agaricomycotina</taxon>
        <taxon>Tremellomycetes</taxon>
        <taxon>Trichosporonales</taxon>
        <taxon>Trichosporonaceae</taxon>
        <taxon>Trichosporon</taxon>
    </lineage>
</organism>
<dbReference type="VEuPathDB" id="FungiDB:A1Q1_03840"/>
<dbReference type="KEGG" id="tasa:A1Q1_03840"/>
<gene>
    <name evidence="1" type="ORF">A1Q1_03840</name>
</gene>